<keyword evidence="10" id="KW-1185">Reference proteome</keyword>
<keyword evidence="7" id="KW-0675">Receptor</keyword>
<proteinExistence type="predicted"/>
<organism evidence="9 10">
    <name type="scientific">Rhynocoris fuscipes</name>
    <dbReference type="NCBI Taxonomy" id="488301"/>
    <lineage>
        <taxon>Eukaryota</taxon>
        <taxon>Metazoa</taxon>
        <taxon>Ecdysozoa</taxon>
        <taxon>Arthropoda</taxon>
        <taxon>Hexapoda</taxon>
        <taxon>Insecta</taxon>
        <taxon>Pterygota</taxon>
        <taxon>Neoptera</taxon>
        <taxon>Paraneoptera</taxon>
        <taxon>Hemiptera</taxon>
        <taxon>Heteroptera</taxon>
        <taxon>Panheteroptera</taxon>
        <taxon>Cimicomorpha</taxon>
        <taxon>Reduviidae</taxon>
        <taxon>Harpactorinae</taxon>
        <taxon>Harpactorini</taxon>
        <taxon>Rhynocoris</taxon>
    </lineage>
</organism>
<dbReference type="Pfam" id="PF02949">
    <property type="entry name" value="7tm_6"/>
    <property type="match status" value="1"/>
</dbReference>
<evidence type="ECO:0000256" key="4">
    <source>
        <dbReference type="ARBA" id="ARBA00022725"/>
    </source>
</evidence>
<dbReference type="Proteomes" id="UP001461498">
    <property type="component" value="Unassembled WGS sequence"/>
</dbReference>
<reference evidence="9 10" key="1">
    <citation type="submission" date="2022-12" db="EMBL/GenBank/DDBJ databases">
        <title>Chromosome-level genome assembly of true bugs.</title>
        <authorList>
            <person name="Ma L."/>
            <person name="Li H."/>
        </authorList>
    </citation>
    <scope>NUCLEOTIDE SEQUENCE [LARGE SCALE GENOMIC DNA]</scope>
    <source>
        <strain evidence="9">Lab_2022b</strain>
    </source>
</reference>
<dbReference type="GO" id="GO:0004984">
    <property type="term" value="F:olfactory receptor activity"/>
    <property type="evidence" value="ECO:0007669"/>
    <property type="project" value="InterPro"/>
</dbReference>
<evidence type="ECO:0000256" key="6">
    <source>
        <dbReference type="ARBA" id="ARBA00023136"/>
    </source>
</evidence>
<evidence type="ECO:0000313" key="9">
    <source>
        <dbReference type="EMBL" id="KAK9505808.1"/>
    </source>
</evidence>
<evidence type="ECO:0000256" key="3">
    <source>
        <dbReference type="ARBA" id="ARBA00022692"/>
    </source>
</evidence>
<keyword evidence="6" id="KW-0472">Membrane</keyword>
<evidence type="ECO:0000256" key="2">
    <source>
        <dbReference type="ARBA" id="ARBA00022606"/>
    </source>
</evidence>
<sequence>MFLEVTVSSFTPCGYGFALIKALKNKDPTAADLILSTFIAISTSFTVCFCGQEISTEVGKLHESSYQNRWYEEIPKVRRDLLVMMSVTTNPTTLNFRRYVVFNYVAFAVVSYIFV</sequence>
<evidence type="ECO:0000256" key="1">
    <source>
        <dbReference type="ARBA" id="ARBA00004141"/>
    </source>
</evidence>
<evidence type="ECO:0000256" key="5">
    <source>
        <dbReference type="ARBA" id="ARBA00022989"/>
    </source>
</evidence>
<dbReference type="AlphaFoldDB" id="A0AAW1D6W9"/>
<keyword evidence="5" id="KW-1133">Transmembrane helix</keyword>
<protein>
    <submittedName>
        <fullName evidence="9">Uncharacterized protein</fullName>
    </submittedName>
</protein>
<evidence type="ECO:0000256" key="8">
    <source>
        <dbReference type="ARBA" id="ARBA00023224"/>
    </source>
</evidence>
<keyword evidence="3" id="KW-0812">Transmembrane</keyword>
<dbReference type="GO" id="GO:0016020">
    <property type="term" value="C:membrane"/>
    <property type="evidence" value="ECO:0007669"/>
    <property type="project" value="UniProtKB-SubCell"/>
</dbReference>
<comment type="caution">
    <text evidence="9">The sequence shown here is derived from an EMBL/GenBank/DDBJ whole genome shotgun (WGS) entry which is preliminary data.</text>
</comment>
<dbReference type="GO" id="GO:0005549">
    <property type="term" value="F:odorant binding"/>
    <property type="evidence" value="ECO:0007669"/>
    <property type="project" value="InterPro"/>
</dbReference>
<keyword evidence="4" id="KW-0552">Olfaction</keyword>
<comment type="subcellular location">
    <subcellularLocation>
        <location evidence="1">Membrane</location>
        <topology evidence="1">Multi-pass membrane protein</topology>
    </subcellularLocation>
</comment>
<accession>A0AAW1D6W9</accession>
<dbReference type="InterPro" id="IPR004117">
    <property type="entry name" value="7tm6_olfct_rcpt"/>
</dbReference>
<dbReference type="GO" id="GO:0007165">
    <property type="term" value="P:signal transduction"/>
    <property type="evidence" value="ECO:0007669"/>
    <property type="project" value="UniProtKB-KW"/>
</dbReference>
<evidence type="ECO:0000313" key="10">
    <source>
        <dbReference type="Proteomes" id="UP001461498"/>
    </source>
</evidence>
<evidence type="ECO:0000256" key="7">
    <source>
        <dbReference type="ARBA" id="ARBA00023170"/>
    </source>
</evidence>
<keyword evidence="2" id="KW-0716">Sensory transduction</keyword>
<dbReference type="EMBL" id="JAPXFL010000006">
    <property type="protein sequence ID" value="KAK9505808.1"/>
    <property type="molecule type" value="Genomic_DNA"/>
</dbReference>
<name>A0AAW1D6W9_9HEMI</name>
<keyword evidence="8" id="KW-0807">Transducer</keyword>
<gene>
    <name evidence="9" type="ORF">O3M35_009791</name>
</gene>